<comment type="catalytic activity">
    <reaction evidence="6">
        <text>a fatty acyl-[ACP] + S-adenosyl-L-methionine = an N-acyl-L-homoserine lactone + S-methyl-5'-thioadenosine + holo-[ACP] + H(+)</text>
        <dbReference type="Rhea" id="RHEA:10096"/>
        <dbReference type="Rhea" id="RHEA-COMP:9685"/>
        <dbReference type="Rhea" id="RHEA-COMP:14125"/>
        <dbReference type="ChEBI" id="CHEBI:15378"/>
        <dbReference type="ChEBI" id="CHEBI:17509"/>
        <dbReference type="ChEBI" id="CHEBI:55474"/>
        <dbReference type="ChEBI" id="CHEBI:59789"/>
        <dbReference type="ChEBI" id="CHEBI:64479"/>
        <dbReference type="ChEBI" id="CHEBI:138651"/>
        <dbReference type="EC" id="2.3.1.184"/>
    </reaction>
</comment>
<evidence type="ECO:0000256" key="1">
    <source>
        <dbReference type="ARBA" id="ARBA00012340"/>
    </source>
</evidence>
<organism evidence="8 9">
    <name type="scientific">Seohaeicola saemankumensis</name>
    <dbReference type="NCBI Taxonomy" id="481181"/>
    <lineage>
        <taxon>Bacteria</taxon>
        <taxon>Pseudomonadati</taxon>
        <taxon>Pseudomonadota</taxon>
        <taxon>Alphaproteobacteria</taxon>
        <taxon>Rhodobacterales</taxon>
        <taxon>Roseobacteraceae</taxon>
        <taxon>Seohaeicola</taxon>
    </lineage>
</organism>
<name>A0ABW3TCR2_9RHOB</name>
<keyword evidence="5 7" id="KW-0071">Autoinducer synthesis</keyword>
<accession>A0ABW3TCR2</accession>
<evidence type="ECO:0000256" key="2">
    <source>
        <dbReference type="ARBA" id="ARBA00022654"/>
    </source>
</evidence>
<dbReference type="Pfam" id="PF00765">
    <property type="entry name" value="Autoind_synth"/>
    <property type="match status" value="1"/>
</dbReference>
<dbReference type="Proteomes" id="UP001597151">
    <property type="component" value="Unassembled WGS sequence"/>
</dbReference>
<dbReference type="PROSITE" id="PS00949">
    <property type="entry name" value="AUTOINDUCER_SYNTH_1"/>
    <property type="match status" value="1"/>
</dbReference>
<proteinExistence type="inferred from homology"/>
<dbReference type="Gene3D" id="3.40.630.30">
    <property type="match status" value="1"/>
</dbReference>
<comment type="caution">
    <text evidence="8">The sequence shown here is derived from an EMBL/GenBank/DDBJ whole genome shotgun (WGS) entry which is preliminary data.</text>
</comment>
<dbReference type="RefSeq" id="WP_380789635.1">
    <property type="nucleotide sequence ID" value="NZ_JBHTKR010000002.1"/>
</dbReference>
<keyword evidence="4" id="KW-0949">S-adenosyl-L-methionine</keyword>
<keyword evidence="2 7" id="KW-0673">Quorum sensing</keyword>
<gene>
    <name evidence="8" type="ORF">ACFQ3C_06180</name>
</gene>
<evidence type="ECO:0000256" key="5">
    <source>
        <dbReference type="ARBA" id="ARBA00022929"/>
    </source>
</evidence>
<reference evidence="9" key="1">
    <citation type="journal article" date="2019" name="Int. J. Syst. Evol. Microbiol.">
        <title>The Global Catalogue of Microorganisms (GCM) 10K type strain sequencing project: providing services to taxonomists for standard genome sequencing and annotation.</title>
        <authorList>
            <consortium name="The Broad Institute Genomics Platform"/>
            <consortium name="The Broad Institute Genome Sequencing Center for Infectious Disease"/>
            <person name="Wu L."/>
            <person name="Ma J."/>
        </authorList>
    </citation>
    <scope>NUCLEOTIDE SEQUENCE [LARGE SCALE GENOMIC DNA]</scope>
    <source>
        <strain evidence="9">CCUG 55328</strain>
    </source>
</reference>
<dbReference type="EC" id="2.3.1.184" evidence="1"/>
<evidence type="ECO:0000256" key="3">
    <source>
        <dbReference type="ARBA" id="ARBA00022679"/>
    </source>
</evidence>
<dbReference type="PANTHER" id="PTHR39322">
    <property type="entry name" value="ACYL-HOMOSERINE-LACTONE SYNTHASE"/>
    <property type="match status" value="1"/>
</dbReference>
<sequence length="224" mass="24955">MGVRLRDLLPDLPAVKPKIPEAVSAVMGHVKTTTLSFSNIHLYGDLFVSLLKARKKTFIDQLRWSLPEAEGMEFDQYDTPLSRWIVVHEFGEILAGIRLTPTTARCGVYSYMLRDAQKGMLDSIPTDVLFFEAPVNPQIWEASRLFVSSDVPAHRRLAVQAALMGQLSQSARSYGATHVIGIVPAVWSRWLRRLDLSAVPVGPKFSIDETVSQAALFTVAKYVN</sequence>
<dbReference type="PROSITE" id="PS51187">
    <property type="entry name" value="AUTOINDUCER_SYNTH_2"/>
    <property type="match status" value="1"/>
</dbReference>
<dbReference type="PANTHER" id="PTHR39322:SF1">
    <property type="entry name" value="ISOVALERYL-HOMOSERINE LACTONE SYNTHASE"/>
    <property type="match status" value="1"/>
</dbReference>
<comment type="similarity">
    <text evidence="7">Belongs to the autoinducer synthase family.</text>
</comment>
<dbReference type="EMBL" id="JBHTKR010000002">
    <property type="protein sequence ID" value="MFD1194251.1"/>
    <property type="molecule type" value="Genomic_DNA"/>
</dbReference>
<keyword evidence="9" id="KW-1185">Reference proteome</keyword>
<dbReference type="SUPFAM" id="SSF55729">
    <property type="entry name" value="Acyl-CoA N-acyltransferases (Nat)"/>
    <property type="match status" value="1"/>
</dbReference>
<dbReference type="InterPro" id="IPR001690">
    <property type="entry name" value="Autoind_synthase"/>
</dbReference>
<keyword evidence="3" id="KW-0808">Transferase</keyword>
<protein>
    <recommendedName>
        <fullName evidence="1">acyl-homoserine-lactone synthase</fullName>
        <ecNumber evidence="1">2.3.1.184</ecNumber>
    </recommendedName>
</protein>
<evidence type="ECO:0000313" key="8">
    <source>
        <dbReference type="EMBL" id="MFD1194251.1"/>
    </source>
</evidence>
<dbReference type="InterPro" id="IPR016181">
    <property type="entry name" value="Acyl_CoA_acyltransferase"/>
</dbReference>
<evidence type="ECO:0000313" key="9">
    <source>
        <dbReference type="Proteomes" id="UP001597151"/>
    </source>
</evidence>
<evidence type="ECO:0000256" key="4">
    <source>
        <dbReference type="ARBA" id="ARBA00022691"/>
    </source>
</evidence>
<evidence type="ECO:0000256" key="7">
    <source>
        <dbReference type="PROSITE-ProRule" id="PRU00533"/>
    </source>
</evidence>
<evidence type="ECO:0000256" key="6">
    <source>
        <dbReference type="ARBA" id="ARBA00048576"/>
    </source>
</evidence>
<dbReference type="InterPro" id="IPR018311">
    <property type="entry name" value="Autoind_synth_CS"/>
</dbReference>